<keyword evidence="1" id="KW-1133">Transmembrane helix</keyword>
<feature type="transmembrane region" description="Helical" evidence="1">
    <location>
        <begin position="35"/>
        <end position="68"/>
    </location>
</feature>
<organism evidence="2 3">
    <name type="scientific">Fulvivirga lutea</name>
    <dbReference type="NCBI Taxonomy" id="2810512"/>
    <lineage>
        <taxon>Bacteria</taxon>
        <taxon>Pseudomonadati</taxon>
        <taxon>Bacteroidota</taxon>
        <taxon>Cytophagia</taxon>
        <taxon>Cytophagales</taxon>
        <taxon>Fulvivirgaceae</taxon>
        <taxon>Fulvivirga</taxon>
    </lineage>
</organism>
<accession>A0A974WDT3</accession>
<dbReference type="Proteomes" id="UP000662783">
    <property type="component" value="Chromosome"/>
</dbReference>
<dbReference type="KEGG" id="fuv:JR347_10580"/>
<evidence type="ECO:0000313" key="3">
    <source>
        <dbReference type="Proteomes" id="UP000662783"/>
    </source>
</evidence>
<keyword evidence="1" id="KW-0472">Membrane</keyword>
<protein>
    <submittedName>
        <fullName evidence="2">Uncharacterized protein</fullName>
    </submittedName>
</protein>
<name>A0A974WDT3_9BACT</name>
<sequence>MISENSQRIFESEGYSILVKGSSVYITSKKVATGISLVAFIALLIAIPLTLITLNGAFALLAAFLSLYPGYKLLKQTEIPNSITINNHDNVISFYKIYGSFTKTFKLNEVKDMSISTFEEFQDSNAFNDGVSHTHYFIDLETTSKTYTLLRFEDTELAQVQNILSELKAALGLKYLNKKAAA</sequence>
<keyword evidence="1" id="KW-0812">Transmembrane</keyword>
<evidence type="ECO:0000256" key="1">
    <source>
        <dbReference type="SAM" id="Phobius"/>
    </source>
</evidence>
<evidence type="ECO:0000313" key="2">
    <source>
        <dbReference type="EMBL" id="QSE96061.1"/>
    </source>
</evidence>
<dbReference type="RefSeq" id="WP_205720574.1">
    <property type="nucleotide sequence ID" value="NZ_CP070608.1"/>
</dbReference>
<dbReference type="EMBL" id="CP070608">
    <property type="protein sequence ID" value="QSE96061.1"/>
    <property type="molecule type" value="Genomic_DNA"/>
</dbReference>
<reference evidence="2" key="1">
    <citation type="submission" date="2021-02" db="EMBL/GenBank/DDBJ databases">
        <title>Fulvivirga sp. S481 isolated from sea water.</title>
        <authorList>
            <person name="Bae S.S."/>
            <person name="Baek K."/>
        </authorList>
    </citation>
    <scope>NUCLEOTIDE SEQUENCE</scope>
    <source>
        <strain evidence="2">S481</strain>
    </source>
</reference>
<proteinExistence type="predicted"/>
<gene>
    <name evidence="2" type="ORF">JR347_10580</name>
</gene>
<keyword evidence="3" id="KW-1185">Reference proteome</keyword>
<dbReference type="AlphaFoldDB" id="A0A974WDT3"/>